<comment type="caution">
    <text evidence="4">The sequence shown here is derived from an EMBL/GenBank/DDBJ whole genome shotgun (WGS) entry which is preliminary data.</text>
</comment>
<evidence type="ECO:0000313" key="4">
    <source>
        <dbReference type="EMBL" id="MDR7355119.1"/>
    </source>
</evidence>
<keyword evidence="2" id="KW-1133">Transmembrane helix</keyword>
<keyword evidence="5" id="KW-1185">Reference proteome</keyword>
<feature type="region of interest" description="Disordered" evidence="1">
    <location>
        <begin position="215"/>
        <end position="240"/>
    </location>
</feature>
<name>A0ABU2B917_9CORY</name>
<proteinExistence type="predicted"/>
<keyword evidence="3" id="KW-0732">Signal</keyword>
<dbReference type="InterPro" id="IPR022435">
    <property type="entry name" value="Surface-anchored_actinobac"/>
</dbReference>
<sequence>MKNTLRRSTIAVATVFATAASGSIATAADTPVVITKGHVDFLYPTVESDKLNLLLADGNVLNAGKPTLRKPEDVVLKLIDKAWIDLSGKTNVAELDGRFAVSPQAQAQDVVWAGWEATQIRPRENVTFTFKNIEGPGKVFAFVLDSQNVDQNNKFIPQSITDDKGLDLSDGDSITTAPNHKHLNWVFSKPGKYTMKVEAQTGELKSEEVTYTWEVVADPKTPSETSKPGPSDTPKPPKGSSLGTGGIIAIIIAVLGVIGAAVAAFMGGGLRGLPRF</sequence>
<dbReference type="EMBL" id="JAVDYF010000001">
    <property type="protein sequence ID" value="MDR7355119.1"/>
    <property type="molecule type" value="Genomic_DNA"/>
</dbReference>
<feature type="chain" id="PRO_5045528541" evidence="3">
    <location>
        <begin position="28"/>
        <end position="276"/>
    </location>
</feature>
<feature type="signal peptide" evidence="3">
    <location>
        <begin position="1"/>
        <end position="27"/>
    </location>
</feature>
<dbReference type="Proteomes" id="UP001183619">
    <property type="component" value="Unassembled WGS sequence"/>
</dbReference>
<evidence type="ECO:0000313" key="5">
    <source>
        <dbReference type="Proteomes" id="UP001183619"/>
    </source>
</evidence>
<keyword evidence="2" id="KW-0472">Membrane</keyword>
<organism evidence="4 5">
    <name type="scientific">Corynebacterium felinum</name>
    <dbReference type="NCBI Taxonomy" id="131318"/>
    <lineage>
        <taxon>Bacteria</taxon>
        <taxon>Bacillati</taxon>
        <taxon>Actinomycetota</taxon>
        <taxon>Actinomycetes</taxon>
        <taxon>Mycobacteriales</taxon>
        <taxon>Corynebacteriaceae</taxon>
        <taxon>Corynebacterium</taxon>
    </lineage>
</organism>
<gene>
    <name evidence="4" type="ORF">J2S37_001657</name>
</gene>
<protein>
    <submittedName>
        <fullName evidence="4">Surface-anchored protein</fullName>
    </submittedName>
</protein>
<dbReference type="RefSeq" id="WP_277105188.1">
    <property type="nucleotide sequence ID" value="NZ_BAAAJS010000068.1"/>
</dbReference>
<accession>A0ABU2B917</accession>
<evidence type="ECO:0000256" key="2">
    <source>
        <dbReference type="SAM" id="Phobius"/>
    </source>
</evidence>
<evidence type="ECO:0000256" key="1">
    <source>
        <dbReference type="SAM" id="MobiDB-lite"/>
    </source>
</evidence>
<feature type="transmembrane region" description="Helical" evidence="2">
    <location>
        <begin position="242"/>
        <end position="266"/>
    </location>
</feature>
<dbReference type="NCBIfam" id="NF038134">
    <property type="entry name" value="choice_anch_M"/>
    <property type="match status" value="1"/>
</dbReference>
<dbReference type="NCBIfam" id="TIGR03769">
    <property type="entry name" value="P_ac_wall_RPT"/>
    <property type="match status" value="1"/>
</dbReference>
<keyword evidence="2" id="KW-0812">Transmembrane</keyword>
<reference evidence="4 5" key="1">
    <citation type="submission" date="2023-07" db="EMBL/GenBank/DDBJ databases">
        <title>Sequencing the genomes of 1000 actinobacteria strains.</title>
        <authorList>
            <person name="Klenk H.-P."/>
        </authorList>
    </citation>
    <scope>NUCLEOTIDE SEQUENCE [LARGE SCALE GENOMIC DNA]</scope>
    <source>
        <strain evidence="4 5">DSM 44508</strain>
    </source>
</reference>
<evidence type="ECO:0000256" key="3">
    <source>
        <dbReference type="SAM" id="SignalP"/>
    </source>
</evidence>